<dbReference type="EMBL" id="KV744953">
    <property type="protein sequence ID" value="OCK80594.1"/>
    <property type="molecule type" value="Genomic_DNA"/>
</dbReference>
<dbReference type="Proteomes" id="UP000250266">
    <property type="component" value="Unassembled WGS sequence"/>
</dbReference>
<dbReference type="OrthoDB" id="341259at2759"/>
<feature type="region of interest" description="Disordered" evidence="1">
    <location>
        <begin position="365"/>
        <end position="386"/>
    </location>
</feature>
<keyword evidence="3" id="KW-1185">Reference proteome</keyword>
<dbReference type="AlphaFoldDB" id="A0A8E2JFG4"/>
<feature type="compositionally biased region" description="Basic and acidic residues" evidence="1">
    <location>
        <begin position="244"/>
        <end position="255"/>
    </location>
</feature>
<name>A0A8E2JFG4_9PEZI</name>
<evidence type="ECO:0008006" key="4">
    <source>
        <dbReference type="Google" id="ProtNLM"/>
    </source>
</evidence>
<feature type="region of interest" description="Disordered" evidence="1">
    <location>
        <begin position="677"/>
        <end position="697"/>
    </location>
</feature>
<protein>
    <recommendedName>
        <fullName evidence="4">Ankyrin</fullName>
    </recommendedName>
</protein>
<accession>A0A8E2JFG4</accession>
<feature type="compositionally biased region" description="Basic and acidic residues" evidence="1">
    <location>
        <begin position="368"/>
        <end position="383"/>
    </location>
</feature>
<dbReference type="SUPFAM" id="SSF48403">
    <property type="entry name" value="Ankyrin repeat"/>
    <property type="match status" value="1"/>
</dbReference>
<organism evidence="2 3">
    <name type="scientific">Lepidopterella palustris CBS 459.81</name>
    <dbReference type="NCBI Taxonomy" id="1314670"/>
    <lineage>
        <taxon>Eukaryota</taxon>
        <taxon>Fungi</taxon>
        <taxon>Dikarya</taxon>
        <taxon>Ascomycota</taxon>
        <taxon>Pezizomycotina</taxon>
        <taxon>Dothideomycetes</taxon>
        <taxon>Pleosporomycetidae</taxon>
        <taxon>Mytilinidiales</taxon>
        <taxon>Argynnaceae</taxon>
        <taxon>Lepidopterella</taxon>
    </lineage>
</organism>
<evidence type="ECO:0000313" key="3">
    <source>
        <dbReference type="Proteomes" id="UP000250266"/>
    </source>
</evidence>
<feature type="compositionally biased region" description="Polar residues" evidence="1">
    <location>
        <begin position="227"/>
        <end position="243"/>
    </location>
</feature>
<dbReference type="InterPro" id="IPR036770">
    <property type="entry name" value="Ankyrin_rpt-contain_sf"/>
</dbReference>
<feature type="region of interest" description="Disordered" evidence="1">
    <location>
        <begin position="226"/>
        <end position="263"/>
    </location>
</feature>
<evidence type="ECO:0000256" key="1">
    <source>
        <dbReference type="SAM" id="MobiDB-lite"/>
    </source>
</evidence>
<sequence length="697" mass="79024">MDLPSVAGVVSAVVSLTATCSNVIQILNELAERHKEAEPSILTTIEECRTIQLAWTRIEQWASHFPHDVEDHEQVFERLQRSIHTGQLVMSALENDLAPLRTAKATGFRRRSKFIWNDKLLQNHQDRIRGQIDALLIILEVLGLSSHSERVELLSVKESVFRDVDENVRLMEPSRSSVCDSDRMSIKSYISTDLRHIPFAFENVLFSSHVYKRNLRFPNMKKMLPKRTSSIRAESLRPSASTKSTKEGLNPEKSKAKSTRLTFDDPKTPAEIEEIDDDLIDAVNERNYHLAIDHLRKGADIRVLCRYVDGVLVSGNWNYMGYTFGLLDELRHQDAPLFITVMQVFGFTYGEPALETMFLHLTAPDGTSSRKKDRDDAENKARTGDTTIPSSVLEDSLIFSAGKLHDEAVTDLPKARNLAVLQLACLAAKPDVVEYILQTGAPPQPKDPARHPFILATLRRCYPIMELFLKMVPLYITDQIRDLAINMIIDKSCILGSKWSHLEEIQHIRFPHDYLYLRFIFENTKRSPSRSIIPILELAIRAAGPFDHASFRVIDEILGTQGVLLSKKDHIPSDSLLFVACRCSQPRIFDVLLKAGAHTLDAKDSNEFNSVMMRLTVSKDPTQIEMASKILSHNNLTSCWPEQFELFKRKMATRKLATLTDEFDAKLSLDLIGSHDESHLDQTSSRPMLSSLEKILT</sequence>
<evidence type="ECO:0000313" key="2">
    <source>
        <dbReference type="EMBL" id="OCK80594.1"/>
    </source>
</evidence>
<proteinExistence type="predicted"/>
<gene>
    <name evidence="2" type="ORF">K432DRAFT_392912</name>
</gene>
<dbReference type="Gene3D" id="1.25.40.20">
    <property type="entry name" value="Ankyrin repeat-containing domain"/>
    <property type="match status" value="1"/>
</dbReference>
<reference evidence="2 3" key="1">
    <citation type="journal article" date="2016" name="Nat. Commun.">
        <title>Ectomycorrhizal ecology is imprinted in the genome of the dominant symbiotic fungus Cenococcum geophilum.</title>
        <authorList>
            <consortium name="DOE Joint Genome Institute"/>
            <person name="Peter M."/>
            <person name="Kohler A."/>
            <person name="Ohm R.A."/>
            <person name="Kuo A."/>
            <person name="Krutzmann J."/>
            <person name="Morin E."/>
            <person name="Arend M."/>
            <person name="Barry K.W."/>
            <person name="Binder M."/>
            <person name="Choi C."/>
            <person name="Clum A."/>
            <person name="Copeland A."/>
            <person name="Grisel N."/>
            <person name="Haridas S."/>
            <person name="Kipfer T."/>
            <person name="LaButti K."/>
            <person name="Lindquist E."/>
            <person name="Lipzen A."/>
            <person name="Maire R."/>
            <person name="Meier B."/>
            <person name="Mihaltcheva S."/>
            <person name="Molinier V."/>
            <person name="Murat C."/>
            <person name="Poggeler S."/>
            <person name="Quandt C.A."/>
            <person name="Sperisen C."/>
            <person name="Tritt A."/>
            <person name="Tisserant E."/>
            <person name="Crous P.W."/>
            <person name="Henrissat B."/>
            <person name="Nehls U."/>
            <person name="Egli S."/>
            <person name="Spatafora J.W."/>
            <person name="Grigoriev I.V."/>
            <person name="Martin F.M."/>
        </authorList>
    </citation>
    <scope>NUCLEOTIDE SEQUENCE [LARGE SCALE GENOMIC DNA]</scope>
    <source>
        <strain evidence="2 3">CBS 459.81</strain>
    </source>
</reference>